<keyword evidence="4" id="KW-1185">Reference proteome</keyword>
<dbReference type="SMART" id="SM00833">
    <property type="entry name" value="CobW_C"/>
    <property type="match status" value="1"/>
</dbReference>
<evidence type="ECO:0000256" key="1">
    <source>
        <dbReference type="ARBA" id="ARBA00045658"/>
    </source>
</evidence>
<dbReference type="RefSeq" id="WP_055734663.1">
    <property type="nucleotide sequence ID" value="NZ_BMDY01000013.1"/>
</dbReference>
<accession>A0ABQ1I4T9</accession>
<protein>
    <submittedName>
        <fullName evidence="3">Cobalamin biosynthesis protein CobW</fullName>
    </submittedName>
</protein>
<sequence>MQHQLTAVPCHLITGFLGSGKTTLIQHLLKQKPEQQTWAVLSNEFGEIGLDASILKAQNTSNVAIKEVPGGCLCCAAGVPFQVALIALLKQAKPQRLLIEPTGLGHPLQIKKRLQELANLGSITIANSLALIDARLLADQRYREHENFAAQLHIADKIIASKTDLYQDSDRQALAQYLEQLKLNHKPLLFSQHGGLALDELITPVTQPSHSISFSPISKQQLTIGLETTTAHLDPNANICTLGWSFPANQRFNQQALVDLINSLELLRCKALLQVEHHSLLINHVNGAGTLQLLAPSETNRIEIISTQALDKHSLQQQLTACSINTR</sequence>
<proteinExistence type="predicted"/>
<dbReference type="InterPro" id="IPR027417">
    <property type="entry name" value="P-loop_NTPase"/>
</dbReference>
<dbReference type="Gene3D" id="3.40.50.300">
    <property type="entry name" value="P-loop containing nucleotide triphosphate hydrolases"/>
    <property type="match status" value="1"/>
</dbReference>
<comment type="caution">
    <text evidence="3">The sequence shown here is derived from an EMBL/GenBank/DDBJ whole genome shotgun (WGS) entry which is preliminary data.</text>
</comment>
<dbReference type="SUPFAM" id="SSF52540">
    <property type="entry name" value="P-loop containing nucleoside triphosphate hydrolases"/>
    <property type="match status" value="1"/>
</dbReference>
<dbReference type="PANTHER" id="PTHR13748:SF46">
    <property type="entry name" value="ZINC CHAPERONE YEIR"/>
    <property type="match status" value="1"/>
</dbReference>
<evidence type="ECO:0000313" key="4">
    <source>
        <dbReference type="Proteomes" id="UP000651977"/>
    </source>
</evidence>
<evidence type="ECO:0000313" key="3">
    <source>
        <dbReference type="EMBL" id="GGB09036.1"/>
    </source>
</evidence>
<evidence type="ECO:0000259" key="2">
    <source>
        <dbReference type="SMART" id="SM00833"/>
    </source>
</evidence>
<reference evidence="4" key="1">
    <citation type="journal article" date="2019" name="Int. J. Syst. Evol. Microbiol.">
        <title>The Global Catalogue of Microorganisms (GCM) 10K type strain sequencing project: providing services to taxonomists for standard genome sequencing and annotation.</title>
        <authorList>
            <consortium name="The Broad Institute Genomics Platform"/>
            <consortium name="The Broad Institute Genome Sequencing Center for Infectious Disease"/>
            <person name="Wu L."/>
            <person name="Ma J."/>
        </authorList>
    </citation>
    <scope>NUCLEOTIDE SEQUENCE [LARGE SCALE GENOMIC DNA]</scope>
    <source>
        <strain evidence="4">CGMCC 1.10131</strain>
    </source>
</reference>
<comment type="function">
    <text evidence="1">Zinc chaperone that directly transfers zinc cofactor to target proteins, thereby activating them. Zinc is transferred from the CXCC motif in the GTPase domain to the zinc binding site in target proteins in a process requiring GTP hydrolysis.</text>
</comment>
<dbReference type="PANTHER" id="PTHR13748">
    <property type="entry name" value="COBW-RELATED"/>
    <property type="match status" value="1"/>
</dbReference>
<feature type="domain" description="CobW C-terminal" evidence="2">
    <location>
        <begin position="241"/>
        <end position="323"/>
    </location>
</feature>
<dbReference type="Pfam" id="PF02492">
    <property type="entry name" value="cobW"/>
    <property type="match status" value="1"/>
</dbReference>
<name>A0ABQ1I4T9_9ALTE</name>
<dbReference type="InterPro" id="IPR003495">
    <property type="entry name" value="CobW/HypB/UreG_nucleotide-bd"/>
</dbReference>
<organism evidence="3 4">
    <name type="scientific">Agarivorans gilvus</name>
    <dbReference type="NCBI Taxonomy" id="680279"/>
    <lineage>
        <taxon>Bacteria</taxon>
        <taxon>Pseudomonadati</taxon>
        <taxon>Pseudomonadota</taxon>
        <taxon>Gammaproteobacteria</taxon>
        <taxon>Alteromonadales</taxon>
        <taxon>Alteromonadaceae</taxon>
        <taxon>Agarivorans</taxon>
    </lineage>
</organism>
<dbReference type="Pfam" id="PF07683">
    <property type="entry name" value="CobW_C"/>
    <property type="match status" value="1"/>
</dbReference>
<gene>
    <name evidence="3" type="ORF">GCM10007414_23040</name>
</gene>
<dbReference type="InterPro" id="IPR011629">
    <property type="entry name" value="CobW-like_C"/>
</dbReference>
<dbReference type="InterPro" id="IPR051316">
    <property type="entry name" value="Zinc-reg_GTPase_activator"/>
</dbReference>
<dbReference type="Proteomes" id="UP000651977">
    <property type="component" value="Unassembled WGS sequence"/>
</dbReference>
<dbReference type="CDD" id="cd03112">
    <property type="entry name" value="CobW-like"/>
    <property type="match status" value="1"/>
</dbReference>
<dbReference type="EMBL" id="BMDY01000013">
    <property type="protein sequence ID" value="GGB09036.1"/>
    <property type="molecule type" value="Genomic_DNA"/>
</dbReference>